<sequence>MLAIILLIILATALIILVSVVRRGGCMNCGNNQQVEHFYFNNCIGDVFGGMRCYPYEENETRRYFKSLLPHPLFEQVNSV</sequence>
<dbReference type="EMBL" id="MK071980">
    <property type="protein sequence ID" value="AYV75510.1"/>
    <property type="molecule type" value="Genomic_DNA"/>
</dbReference>
<name>A0A3G4ZKY9_9VIRU</name>
<organism evidence="1">
    <name type="scientific">Terrestrivirus sp</name>
    <dbReference type="NCBI Taxonomy" id="2487775"/>
    <lineage>
        <taxon>Viruses</taxon>
        <taxon>Varidnaviria</taxon>
        <taxon>Bamfordvirae</taxon>
        <taxon>Nucleocytoviricota</taxon>
        <taxon>Megaviricetes</taxon>
        <taxon>Imitervirales</taxon>
        <taxon>Mimiviridae</taxon>
        <taxon>Klosneuvirinae</taxon>
    </lineage>
</organism>
<protein>
    <submittedName>
        <fullName evidence="1">Uncharacterized protein</fullName>
    </submittedName>
</protein>
<reference evidence="1" key="1">
    <citation type="submission" date="2018-10" db="EMBL/GenBank/DDBJ databases">
        <title>Hidden diversity of soil giant viruses.</title>
        <authorList>
            <person name="Schulz F."/>
            <person name="Alteio L."/>
            <person name="Goudeau D."/>
            <person name="Ryan E.M."/>
            <person name="Malmstrom R.R."/>
            <person name="Blanchard J."/>
            <person name="Woyke T."/>
        </authorList>
    </citation>
    <scope>NUCLEOTIDE SEQUENCE</scope>
    <source>
        <strain evidence="1">TEV1</strain>
    </source>
</reference>
<evidence type="ECO:0000313" key="1">
    <source>
        <dbReference type="EMBL" id="AYV75510.1"/>
    </source>
</evidence>
<proteinExistence type="predicted"/>
<accession>A0A3G4ZKY9</accession>
<gene>
    <name evidence="1" type="ORF">Terrestrivirus2_18</name>
</gene>